<dbReference type="InterPro" id="IPR001623">
    <property type="entry name" value="DnaJ_domain"/>
</dbReference>
<dbReference type="Pfam" id="PF00226">
    <property type="entry name" value="DnaJ"/>
    <property type="match status" value="1"/>
</dbReference>
<dbReference type="Gene3D" id="1.10.287.110">
    <property type="entry name" value="DnaJ domain"/>
    <property type="match status" value="1"/>
</dbReference>
<dbReference type="Proteomes" id="UP000016646">
    <property type="component" value="Unassembled WGS sequence"/>
</dbReference>
<dbReference type="EMBL" id="AVQI01000030">
    <property type="protein sequence ID" value="ERK03820.1"/>
    <property type="molecule type" value="Genomic_DNA"/>
</dbReference>
<gene>
    <name evidence="3" type="ORF">HMPREF0860_1958</name>
    <name evidence="2" type="ORF">HMPREF1325_1265</name>
</gene>
<dbReference type="InterPro" id="IPR018253">
    <property type="entry name" value="DnaJ_domain_CS"/>
</dbReference>
<dbReference type="CDD" id="cd06257">
    <property type="entry name" value="DnaJ"/>
    <property type="match status" value="1"/>
</dbReference>
<dbReference type="STRING" id="1125725.HMPREF1325_1265"/>
<dbReference type="EMBL" id="AUZJ01000020">
    <property type="protein sequence ID" value="ERF61030.1"/>
    <property type="molecule type" value="Genomic_DNA"/>
</dbReference>
<dbReference type="OrthoDB" id="7822896at2"/>
<dbReference type="SMART" id="SM00271">
    <property type="entry name" value="DnaJ"/>
    <property type="match status" value="1"/>
</dbReference>
<evidence type="ECO:0000313" key="3">
    <source>
        <dbReference type="EMBL" id="ERK03820.1"/>
    </source>
</evidence>
<dbReference type="RefSeq" id="WP_021330090.1">
    <property type="nucleotide sequence ID" value="NZ_AUZJ01000020.1"/>
</dbReference>
<name>U2MQ87_TRESO</name>
<dbReference type="SUPFAM" id="SSF46565">
    <property type="entry name" value="Chaperone J-domain"/>
    <property type="match status" value="1"/>
</dbReference>
<evidence type="ECO:0000259" key="1">
    <source>
        <dbReference type="PROSITE" id="PS50076"/>
    </source>
</evidence>
<sequence length="268" mass="31824">MENCYEILGVAHDASASEIKRAFRQKAKEYHPDTAKKSDAETTALFRRLVQAYDILSDARQRSIFDNSFFSRYHIRKARTNSFDYHAWLSERSDDESRAKLIFWDLMHHREDEAVSEFKRMMTSRPSFNLARWFSREDFMDYGYILAEELTVRGEFYDAFLLLERIIKMEYKSDYFRLFFPEVISFALHILKSNIEGNVSDELALDAWERALDLKFSAADDSFFLKKMAEAYLRLGDRHTADICFEESEKLIKKDQFRTRGVYDTVKE</sequence>
<organism evidence="2 4">
    <name type="scientific">Treponema socranskii subsp. socranskii VPI DR56BR1116 = ATCC 35536</name>
    <dbReference type="NCBI Taxonomy" id="1125725"/>
    <lineage>
        <taxon>Bacteria</taxon>
        <taxon>Pseudomonadati</taxon>
        <taxon>Spirochaetota</taxon>
        <taxon>Spirochaetia</taxon>
        <taxon>Spirochaetales</taxon>
        <taxon>Treponemataceae</taxon>
        <taxon>Treponema</taxon>
    </lineage>
</organism>
<accession>U2MQ87</accession>
<dbReference type="PROSITE" id="PS50076">
    <property type="entry name" value="DNAJ_2"/>
    <property type="match status" value="1"/>
</dbReference>
<dbReference type="PROSITE" id="PS00636">
    <property type="entry name" value="DNAJ_1"/>
    <property type="match status" value="1"/>
</dbReference>
<evidence type="ECO:0000313" key="5">
    <source>
        <dbReference type="Proteomes" id="UP000016646"/>
    </source>
</evidence>
<dbReference type="PANTHER" id="PTHR45286:SF1">
    <property type="entry name" value="CHAPERONE DNAJ-DOMAIN SUPERFAMILY PROTEIN"/>
    <property type="match status" value="1"/>
</dbReference>
<comment type="caution">
    <text evidence="2">The sequence shown here is derived from an EMBL/GenBank/DDBJ whole genome shotgun (WGS) entry which is preliminary data.</text>
</comment>
<dbReference type="eggNOG" id="COG2214">
    <property type="taxonomic scope" value="Bacteria"/>
</dbReference>
<dbReference type="PRINTS" id="PR00625">
    <property type="entry name" value="JDOMAIN"/>
</dbReference>
<reference evidence="4 5" key="1">
    <citation type="submission" date="2013-08" db="EMBL/GenBank/DDBJ databases">
        <authorList>
            <person name="Durkin A.S."/>
            <person name="Haft D.R."/>
            <person name="McCorrison J."/>
            <person name="Torralba M."/>
            <person name="Gillis M."/>
            <person name="Haft D.H."/>
            <person name="Methe B."/>
            <person name="Sutton G."/>
            <person name="Nelson K.E."/>
        </authorList>
    </citation>
    <scope>NUCLEOTIDE SEQUENCE [LARGE SCALE GENOMIC DNA]</scope>
    <source>
        <strain evidence="3 5">ATCC 35536</strain>
        <strain evidence="2 4">VPI DR56BR1116</strain>
    </source>
</reference>
<evidence type="ECO:0000313" key="2">
    <source>
        <dbReference type="EMBL" id="ERF61030.1"/>
    </source>
</evidence>
<evidence type="ECO:0000313" key="4">
    <source>
        <dbReference type="Proteomes" id="UP000016412"/>
    </source>
</evidence>
<proteinExistence type="predicted"/>
<dbReference type="Proteomes" id="UP000016412">
    <property type="component" value="Unassembled WGS sequence"/>
</dbReference>
<dbReference type="InterPro" id="IPR036869">
    <property type="entry name" value="J_dom_sf"/>
</dbReference>
<dbReference type="AlphaFoldDB" id="U2MQ87"/>
<keyword evidence="5" id="KW-1185">Reference proteome</keyword>
<dbReference type="PATRIC" id="fig|1125725.3.peg.1040"/>
<feature type="domain" description="J" evidence="1">
    <location>
        <begin position="3"/>
        <end position="69"/>
    </location>
</feature>
<dbReference type="PANTHER" id="PTHR45286">
    <property type="entry name" value="CHAPERONE DNAJ-DOMAIN SUPERFAMILY PROTEIN"/>
    <property type="match status" value="1"/>
</dbReference>
<protein>
    <submittedName>
        <fullName evidence="2">DnaJ domain protein</fullName>
    </submittedName>
</protein>